<keyword evidence="10" id="KW-0443">Lipid metabolism</keyword>
<dbReference type="GO" id="GO:0033540">
    <property type="term" value="P:fatty acid beta-oxidation using acyl-CoA oxidase"/>
    <property type="evidence" value="ECO:0007669"/>
    <property type="project" value="TreeGrafter"/>
</dbReference>
<dbReference type="FunFam" id="1.20.140.10:FF:000007">
    <property type="entry name" value="Acyl-coenzyme A oxidase"/>
    <property type="match status" value="1"/>
</dbReference>
<dbReference type="SUPFAM" id="SSF47203">
    <property type="entry name" value="Acyl-CoA dehydrogenase C-terminal domain-like"/>
    <property type="match status" value="2"/>
</dbReference>
<comment type="subcellular location">
    <subcellularLocation>
        <location evidence="2">Peroxisome</location>
    </subcellularLocation>
</comment>
<protein>
    <recommendedName>
        <fullName evidence="5">acyl-CoA oxidase</fullName>
        <ecNumber evidence="5">1.3.3.6</ecNumber>
    </recommendedName>
</protein>
<comment type="similarity">
    <text evidence="4">Belongs to the acyl-CoA oxidase family.</text>
</comment>
<feature type="non-terminal residue" evidence="17">
    <location>
        <position position="704"/>
    </location>
</feature>
<feature type="domain" description="Acyl-CoA oxidase/dehydrogenase middle" evidence="15">
    <location>
        <begin position="162"/>
        <end position="272"/>
    </location>
</feature>
<evidence type="ECO:0000256" key="13">
    <source>
        <dbReference type="PIRSR" id="PIRSR000168-2"/>
    </source>
</evidence>
<evidence type="ECO:0000259" key="14">
    <source>
        <dbReference type="Pfam" id="PF01756"/>
    </source>
</evidence>
<evidence type="ECO:0000313" key="17">
    <source>
        <dbReference type="EMBL" id="KFM78028.1"/>
    </source>
</evidence>
<dbReference type="Pfam" id="PF01756">
    <property type="entry name" value="ACOX"/>
    <property type="match status" value="1"/>
</dbReference>
<dbReference type="InterPro" id="IPR046373">
    <property type="entry name" value="Acyl-CoA_Oxase/DH_mid-dom_sf"/>
</dbReference>
<proteinExistence type="inferred from homology"/>
<dbReference type="GO" id="GO:0055088">
    <property type="term" value="P:lipid homeostasis"/>
    <property type="evidence" value="ECO:0007669"/>
    <property type="project" value="TreeGrafter"/>
</dbReference>
<feature type="domain" description="Acyl-CoA oxidase C-terminal" evidence="14">
    <location>
        <begin position="517"/>
        <end position="694"/>
    </location>
</feature>
<dbReference type="InterPro" id="IPR009100">
    <property type="entry name" value="AcylCoA_DH/oxidase_NM_dom_sf"/>
</dbReference>
<gene>
    <name evidence="17" type="ORF">X975_25565</name>
</gene>
<feature type="domain" description="Acyl-CoA oxidase C-alpha1" evidence="16">
    <location>
        <begin position="309"/>
        <end position="473"/>
    </location>
</feature>
<dbReference type="InterPro" id="IPR002655">
    <property type="entry name" value="Acyl-CoA_oxidase_C"/>
</dbReference>
<dbReference type="PANTHER" id="PTHR10909">
    <property type="entry name" value="ELECTRON TRANSPORT OXIDOREDUCTASE"/>
    <property type="match status" value="1"/>
</dbReference>
<sequence>MSNYQSELKMDRERNVKSLLQDFAPGPLDHYRKKAKFDWKEMKLLMEGEEMLKLQMKIWTTLEKDPLFQRSPTEELSSQQHRHLCFQRMKRLMEYQFYTYEEFLANPLLAQGLLISIGMYDWSLCTKRSVSFEYFVGALRSSGVKKHLDLMKDLEKFEMIGCFALTELSHGTNTRKMRTTSTYDPTTQEFVLNTPDLEATKVWIGSIGQTATHAILYAQLYTPDKKCHGLHAFIVPIRDPKTLLPYKGITVGDMGPKLGLNGVDNGFISFTNYRIPRESLLSRTGDVTPDGRYVTPFNDPNKRFGASMGTLSLGRVFIINMCLTNLQKCLPISIRYSAVRKQFGPAGEEEWPVLEYQLQQWRLLPYLAATYVLHHFSTSFSRDFINFQMSVLFGEKTPELSERAAELHALCSGAKPLAGWLARDAIQESREACGGHGYLQASGFGSLRNDNDANCTYEGDNNVLLQQTSNYLLGLLKRKEEDRNSVFEQESISFLNDIDQILRQKFSARSLSELIKPEVLLDSYKWLVCYLLIKTGEKLNRELNSGKDSFTSRCNTQVFFCRSLSLAYIEHTFLARFNDFLSEISNAAVVDVLTKLFFLYGLWSLDKHLSVLYEGQFCSSPAASKLIKEGILKLCEDLKDQAVALADAMSPPDFILNSALGKSDGQIYKNLYECFLNTPGALERPAWWREFLTKPEVQSIRAKL</sequence>
<dbReference type="InterPro" id="IPR006091">
    <property type="entry name" value="Acyl-CoA_Oxase/DH_mid-dom"/>
</dbReference>
<dbReference type="Pfam" id="PF02770">
    <property type="entry name" value="Acyl-CoA_dh_M"/>
    <property type="match status" value="1"/>
</dbReference>
<dbReference type="FunFam" id="1.20.140.10:FF:000010">
    <property type="entry name" value="Acyl-coenzyme A oxidase"/>
    <property type="match status" value="1"/>
</dbReference>
<evidence type="ECO:0000259" key="15">
    <source>
        <dbReference type="Pfam" id="PF02770"/>
    </source>
</evidence>
<dbReference type="GO" id="GO:0071949">
    <property type="term" value="F:FAD binding"/>
    <property type="evidence" value="ECO:0007669"/>
    <property type="project" value="InterPro"/>
</dbReference>
<dbReference type="FunFam" id="2.40.110.10:FF:000005">
    <property type="entry name" value="Acyl-coenzyme A oxidase"/>
    <property type="match status" value="1"/>
</dbReference>
<feature type="active site" description="Proton acceptor" evidence="12">
    <location>
        <position position="458"/>
    </location>
</feature>
<keyword evidence="8" id="KW-0276">Fatty acid metabolism</keyword>
<keyword evidence="18" id="KW-1185">Reference proteome</keyword>
<organism evidence="17 18">
    <name type="scientific">Stegodyphus mimosarum</name>
    <name type="common">African social velvet spider</name>
    <dbReference type="NCBI Taxonomy" id="407821"/>
    <lineage>
        <taxon>Eukaryota</taxon>
        <taxon>Metazoa</taxon>
        <taxon>Ecdysozoa</taxon>
        <taxon>Arthropoda</taxon>
        <taxon>Chelicerata</taxon>
        <taxon>Arachnida</taxon>
        <taxon>Araneae</taxon>
        <taxon>Araneomorphae</taxon>
        <taxon>Entelegynae</taxon>
        <taxon>Eresoidea</taxon>
        <taxon>Eresidae</taxon>
        <taxon>Stegodyphus</taxon>
    </lineage>
</organism>
<evidence type="ECO:0000313" key="18">
    <source>
        <dbReference type="Proteomes" id="UP000054359"/>
    </source>
</evidence>
<evidence type="ECO:0000256" key="2">
    <source>
        <dbReference type="ARBA" id="ARBA00004275"/>
    </source>
</evidence>
<evidence type="ECO:0000259" key="16">
    <source>
        <dbReference type="Pfam" id="PF22924"/>
    </source>
</evidence>
<keyword evidence="6" id="KW-0285">Flavoprotein</keyword>
<name>A0A087UKY9_STEMI</name>
<reference evidence="17 18" key="1">
    <citation type="submission" date="2013-11" db="EMBL/GenBank/DDBJ databases">
        <title>Genome sequencing of Stegodyphus mimosarum.</title>
        <authorList>
            <person name="Bechsgaard J."/>
        </authorList>
    </citation>
    <scope>NUCLEOTIDE SEQUENCE [LARGE SCALE GENOMIC DNA]</scope>
</reference>
<dbReference type="OMA" id="AHGTNAK"/>
<comment type="cofactor">
    <cofactor evidence="1">
        <name>FAD</name>
        <dbReference type="ChEBI" id="CHEBI:57692"/>
    </cofactor>
</comment>
<dbReference type="OrthoDB" id="538336at2759"/>
<evidence type="ECO:0000256" key="7">
    <source>
        <dbReference type="ARBA" id="ARBA00022827"/>
    </source>
</evidence>
<keyword evidence="7 13" id="KW-0274">FAD</keyword>
<dbReference type="GO" id="GO:0005777">
    <property type="term" value="C:peroxisome"/>
    <property type="evidence" value="ECO:0007669"/>
    <property type="project" value="UniProtKB-SubCell"/>
</dbReference>
<evidence type="ECO:0000256" key="5">
    <source>
        <dbReference type="ARBA" id="ARBA00012870"/>
    </source>
</evidence>
<dbReference type="EMBL" id="KK120319">
    <property type="protein sequence ID" value="KFM78028.1"/>
    <property type="molecule type" value="Genomic_DNA"/>
</dbReference>
<evidence type="ECO:0000256" key="11">
    <source>
        <dbReference type="ARBA" id="ARBA00023140"/>
    </source>
</evidence>
<feature type="binding site" evidence="13">
    <location>
        <position position="205"/>
    </location>
    <ligand>
        <name>FAD</name>
        <dbReference type="ChEBI" id="CHEBI:57692"/>
    </ligand>
</feature>
<dbReference type="InterPro" id="IPR012258">
    <property type="entry name" value="Acyl-CoA_oxidase"/>
</dbReference>
<dbReference type="AlphaFoldDB" id="A0A087UKY9"/>
<evidence type="ECO:0000256" key="3">
    <source>
        <dbReference type="ARBA" id="ARBA00005189"/>
    </source>
</evidence>
<accession>A0A087UKY9</accession>
<evidence type="ECO:0000256" key="4">
    <source>
        <dbReference type="ARBA" id="ARBA00006288"/>
    </source>
</evidence>
<comment type="pathway">
    <text evidence="3">Lipid metabolism.</text>
</comment>
<dbReference type="GO" id="GO:0016402">
    <property type="term" value="F:pristanoyl-CoA oxidase activity"/>
    <property type="evidence" value="ECO:0007669"/>
    <property type="project" value="TreeGrafter"/>
</dbReference>
<dbReference type="PANTHER" id="PTHR10909:SF390">
    <property type="entry name" value="PEROXISOMAL ACYL-COENZYME A OXIDASE 3"/>
    <property type="match status" value="1"/>
</dbReference>
<keyword evidence="11" id="KW-0576">Peroxisome</keyword>
<dbReference type="GO" id="GO:0005504">
    <property type="term" value="F:fatty acid binding"/>
    <property type="evidence" value="ECO:0007669"/>
    <property type="project" value="TreeGrafter"/>
</dbReference>
<dbReference type="Proteomes" id="UP000054359">
    <property type="component" value="Unassembled WGS sequence"/>
</dbReference>
<evidence type="ECO:0000256" key="10">
    <source>
        <dbReference type="ARBA" id="ARBA00023098"/>
    </source>
</evidence>
<keyword evidence="9" id="KW-0560">Oxidoreductase</keyword>
<feature type="binding site" evidence="13">
    <location>
        <position position="166"/>
    </location>
    <ligand>
        <name>FAD</name>
        <dbReference type="ChEBI" id="CHEBI:57692"/>
    </ligand>
</feature>
<dbReference type="Gene3D" id="1.20.140.10">
    <property type="entry name" value="Butyryl-CoA Dehydrogenase, subunit A, domain 3"/>
    <property type="match status" value="2"/>
</dbReference>
<dbReference type="InterPro" id="IPR036250">
    <property type="entry name" value="AcylCo_DH-like_C"/>
</dbReference>
<dbReference type="InterPro" id="IPR055060">
    <property type="entry name" value="ACOX_C_alpha1"/>
</dbReference>
<dbReference type="SUPFAM" id="SSF56645">
    <property type="entry name" value="Acyl-CoA dehydrogenase NM domain-like"/>
    <property type="match status" value="1"/>
</dbReference>
<dbReference type="Gene3D" id="2.40.110.10">
    <property type="entry name" value="Butyryl-CoA Dehydrogenase, subunit A, domain 2"/>
    <property type="match status" value="1"/>
</dbReference>
<evidence type="ECO:0000256" key="9">
    <source>
        <dbReference type="ARBA" id="ARBA00023002"/>
    </source>
</evidence>
<dbReference type="PIRSF" id="PIRSF000168">
    <property type="entry name" value="Acyl-CoA_oxidase"/>
    <property type="match status" value="1"/>
</dbReference>
<evidence type="ECO:0000256" key="1">
    <source>
        <dbReference type="ARBA" id="ARBA00001974"/>
    </source>
</evidence>
<dbReference type="Pfam" id="PF22924">
    <property type="entry name" value="ACOX_C_alpha1"/>
    <property type="match status" value="1"/>
</dbReference>
<dbReference type="EC" id="1.3.3.6" evidence="5"/>
<evidence type="ECO:0000256" key="8">
    <source>
        <dbReference type="ARBA" id="ARBA00022832"/>
    </source>
</evidence>
<evidence type="ECO:0000256" key="12">
    <source>
        <dbReference type="PIRSR" id="PIRSR000168-1"/>
    </source>
</evidence>
<dbReference type="STRING" id="407821.A0A087UKY9"/>
<evidence type="ECO:0000256" key="6">
    <source>
        <dbReference type="ARBA" id="ARBA00022630"/>
    </source>
</evidence>